<dbReference type="STRING" id="1123397.SAMN05660831_00774"/>
<evidence type="ECO:0000256" key="2">
    <source>
        <dbReference type="ARBA" id="ARBA00004162"/>
    </source>
</evidence>
<dbReference type="InterPro" id="IPR005503">
    <property type="entry name" value="FliL"/>
</dbReference>
<evidence type="ECO:0000256" key="4">
    <source>
        <dbReference type="ARBA" id="ARBA00022475"/>
    </source>
</evidence>
<dbReference type="PANTHER" id="PTHR35091:SF2">
    <property type="entry name" value="FLAGELLAR PROTEIN FLIL"/>
    <property type="match status" value="1"/>
</dbReference>
<gene>
    <name evidence="11" type="ORF">SAMN05660831_00774</name>
</gene>
<organism evidence="11 12">
    <name type="scientific">Thiohalospira halophila DSM 15071</name>
    <dbReference type="NCBI Taxonomy" id="1123397"/>
    <lineage>
        <taxon>Bacteria</taxon>
        <taxon>Pseudomonadati</taxon>
        <taxon>Pseudomonadota</taxon>
        <taxon>Gammaproteobacteria</taxon>
        <taxon>Thiohalospirales</taxon>
        <taxon>Thiohalospiraceae</taxon>
        <taxon>Thiohalospira</taxon>
    </lineage>
</organism>
<keyword evidence="10" id="KW-0997">Cell inner membrane</keyword>
<keyword evidence="4" id="KW-1003">Cell membrane</keyword>
<evidence type="ECO:0000256" key="5">
    <source>
        <dbReference type="ARBA" id="ARBA00022500"/>
    </source>
</evidence>
<keyword evidence="6 10" id="KW-0812">Transmembrane</keyword>
<evidence type="ECO:0000256" key="7">
    <source>
        <dbReference type="ARBA" id="ARBA00022779"/>
    </source>
</evidence>
<evidence type="ECO:0000256" key="10">
    <source>
        <dbReference type="RuleBase" id="RU364125"/>
    </source>
</evidence>
<feature type="transmembrane region" description="Helical" evidence="10">
    <location>
        <begin position="23"/>
        <end position="45"/>
    </location>
</feature>
<dbReference type="AlphaFoldDB" id="A0A1I1PFY8"/>
<evidence type="ECO:0000313" key="12">
    <source>
        <dbReference type="Proteomes" id="UP000198611"/>
    </source>
</evidence>
<comment type="subcellular location">
    <subcellularLocation>
        <location evidence="10">Cell inner membrane</location>
    </subcellularLocation>
    <subcellularLocation>
        <location evidence="2">Cell membrane</location>
        <topology evidence="2">Single-pass membrane protein</topology>
    </subcellularLocation>
</comment>
<keyword evidence="9 10" id="KW-0472">Membrane</keyword>
<dbReference type="OrthoDB" id="5616092at2"/>
<name>A0A1I1PFY8_9GAMM</name>
<keyword evidence="11" id="KW-0282">Flagellum</keyword>
<evidence type="ECO:0000256" key="6">
    <source>
        <dbReference type="ARBA" id="ARBA00022692"/>
    </source>
</evidence>
<dbReference type="GO" id="GO:0009425">
    <property type="term" value="C:bacterial-type flagellum basal body"/>
    <property type="evidence" value="ECO:0007669"/>
    <property type="project" value="InterPro"/>
</dbReference>
<dbReference type="GO" id="GO:0005886">
    <property type="term" value="C:plasma membrane"/>
    <property type="evidence" value="ECO:0007669"/>
    <property type="project" value="UniProtKB-SubCell"/>
</dbReference>
<dbReference type="Pfam" id="PF03748">
    <property type="entry name" value="FliL"/>
    <property type="match status" value="1"/>
</dbReference>
<keyword evidence="11" id="KW-0969">Cilium</keyword>
<keyword evidence="12" id="KW-1185">Reference proteome</keyword>
<sequence length="171" mass="18168">MAKKEVDVDVGNGGGGGMSTGKLVIILVAAQVVLIGGLVAALWFAGVFGGGGSSGGGGEAEQAQESQETHYIEMGDPFTVNVNGGGARFMQVGIQVMSRDPKAGDAVETHMPVIRDRINTILGSQNAEQVRTTEGKQQLRKAILEDMRKVLEERYGKPAIEEVYFTKFVIQ</sequence>
<keyword evidence="7 10" id="KW-0283">Flagellar rotation</keyword>
<dbReference type="RefSeq" id="WP_093427398.1">
    <property type="nucleotide sequence ID" value="NZ_FOMJ01000001.1"/>
</dbReference>
<evidence type="ECO:0000256" key="9">
    <source>
        <dbReference type="ARBA" id="ARBA00023136"/>
    </source>
</evidence>
<proteinExistence type="inferred from homology"/>
<keyword evidence="5 10" id="KW-0145">Chemotaxis</keyword>
<evidence type="ECO:0000313" key="11">
    <source>
        <dbReference type="EMBL" id="SFD08771.1"/>
    </source>
</evidence>
<comment type="similarity">
    <text evidence="3 10">Belongs to the FliL family.</text>
</comment>
<protein>
    <recommendedName>
        <fullName evidence="10">Flagellar protein FliL</fullName>
    </recommendedName>
</protein>
<dbReference type="GO" id="GO:0006935">
    <property type="term" value="P:chemotaxis"/>
    <property type="evidence" value="ECO:0007669"/>
    <property type="project" value="UniProtKB-KW"/>
</dbReference>
<keyword evidence="8 10" id="KW-1133">Transmembrane helix</keyword>
<dbReference type="GO" id="GO:0071978">
    <property type="term" value="P:bacterial-type flagellum-dependent swarming motility"/>
    <property type="evidence" value="ECO:0007669"/>
    <property type="project" value="TreeGrafter"/>
</dbReference>
<evidence type="ECO:0000256" key="1">
    <source>
        <dbReference type="ARBA" id="ARBA00002254"/>
    </source>
</evidence>
<dbReference type="PANTHER" id="PTHR35091">
    <property type="entry name" value="FLAGELLAR PROTEIN FLIL"/>
    <property type="match status" value="1"/>
</dbReference>
<dbReference type="EMBL" id="FOMJ01000001">
    <property type="protein sequence ID" value="SFD08771.1"/>
    <property type="molecule type" value="Genomic_DNA"/>
</dbReference>
<accession>A0A1I1PFY8</accession>
<comment type="function">
    <text evidence="1 10">Controls the rotational direction of flagella during chemotaxis.</text>
</comment>
<evidence type="ECO:0000256" key="8">
    <source>
        <dbReference type="ARBA" id="ARBA00022989"/>
    </source>
</evidence>
<reference evidence="11 12" key="1">
    <citation type="submission" date="2016-10" db="EMBL/GenBank/DDBJ databases">
        <authorList>
            <person name="de Groot N.N."/>
        </authorList>
    </citation>
    <scope>NUCLEOTIDE SEQUENCE [LARGE SCALE GENOMIC DNA]</scope>
    <source>
        <strain evidence="11 12">HL3</strain>
    </source>
</reference>
<keyword evidence="11" id="KW-0966">Cell projection</keyword>
<evidence type="ECO:0000256" key="3">
    <source>
        <dbReference type="ARBA" id="ARBA00008281"/>
    </source>
</evidence>
<dbReference type="Proteomes" id="UP000198611">
    <property type="component" value="Unassembled WGS sequence"/>
</dbReference>